<evidence type="ECO:0000256" key="2">
    <source>
        <dbReference type="ARBA" id="ARBA00034247"/>
    </source>
</evidence>
<protein>
    <recommendedName>
        <fullName evidence="1">diguanylate cyclase</fullName>
        <ecNumber evidence="1">2.7.7.65</ecNumber>
    </recommendedName>
</protein>
<dbReference type="RefSeq" id="WP_167314057.1">
    <property type="nucleotide sequence ID" value="NZ_CP050266.1"/>
</dbReference>
<dbReference type="InterPro" id="IPR029787">
    <property type="entry name" value="Nucleotide_cyclase"/>
</dbReference>
<dbReference type="InterPro" id="IPR048516">
    <property type="entry name" value="DGCcoil"/>
</dbReference>
<name>A0ABX6K1P8_SALCS</name>
<dbReference type="SMART" id="SM00267">
    <property type="entry name" value="GGDEF"/>
    <property type="match status" value="1"/>
</dbReference>
<dbReference type="PANTHER" id="PTHR45138">
    <property type="entry name" value="REGULATORY COMPONENTS OF SENSORY TRANSDUCTION SYSTEM"/>
    <property type="match status" value="1"/>
</dbReference>
<dbReference type="EMBL" id="CP050266">
    <property type="protein sequence ID" value="QIR05500.1"/>
    <property type="molecule type" value="Genomic_DNA"/>
</dbReference>
<evidence type="ECO:0000313" key="5">
    <source>
        <dbReference type="EMBL" id="QIR05500.1"/>
    </source>
</evidence>
<dbReference type="Proteomes" id="UP000501408">
    <property type="component" value="Chromosome 1"/>
</dbReference>
<dbReference type="NCBIfam" id="TIGR00254">
    <property type="entry name" value="GGDEF"/>
    <property type="match status" value="1"/>
</dbReference>
<dbReference type="InterPro" id="IPR000160">
    <property type="entry name" value="GGDEF_dom"/>
</dbReference>
<organism evidence="5 6">
    <name type="scientific">Salinivibrio costicola</name>
    <name type="common">Vibrio costicola</name>
    <dbReference type="NCBI Taxonomy" id="51367"/>
    <lineage>
        <taxon>Bacteria</taxon>
        <taxon>Pseudomonadati</taxon>
        <taxon>Pseudomonadota</taxon>
        <taxon>Gammaproteobacteria</taxon>
        <taxon>Vibrionales</taxon>
        <taxon>Vibrionaceae</taxon>
        <taxon>Salinivibrio</taxon>
    </lineage>
</organism>
<dbReference type="Pfam" id="PF20975">
    <property type="entry name" value="DGCcoil"/>
    <property type="match status" value="1"/>
</dbReference>
<evidence type="ECO:0000313" key="6">
    <source>
        <dbReference type="Proteomes" id="UP000501408"/>
    </source>
</evidence>
<dbReference type="PANTHER" id="PTHR45138:SF9">
    <property type="entry name" value="DIGUANYLATE CYCLASE DGCM-RELATED"/>
    <property type="match status" value="1"/>
</dbReference>
<dbReference type="CDD" id="cd01949">
    <property type="entry name" value="GGDEF"/>
    <property type="match status" value="1"/>
</dbReference>
<gene>
    <name evidence="5" type="ORF">HBA18_03355</name>
</gene>
<evidence type="ECO:0000259" key="4">
    <source>
        <dbReference type="PROSITE" id="PS50887"/>
    </source>
</evidence>
<dbReference type="EC" id="2.7.7.65" evidence="1"/>
<dbReference type="InterPro" id="IPR050469">
    <property type="entry name" value="Diguanylate_Cyclase"/>
</dbReference>
<evidence type="ECO:0000256" key="3">
    <source>
        <dbReference type="SAM" id="Coils"/>
    </source>
</evidence>
<accession>A0ABX6K1P8</accession>
<dbReference type="PROSITE" id="PS50887">
    <property type="entry name" value="GGDEF"/>
    <property type="match status" value="1"/>
</dbReference>
<dbReference type="InterPro" id="IPR043128">
    <property type="entry name" value="Rev_trsase/Diguanyl_cyclase"/>
</dbReference>
<reference evidence="5 6" key="1">
    <citation type="submission" date="2020-03" db="EMBL/GenBank/DDBJ databases">
        <title>Genome mining reveals the biosynthetic pathways of PHA and ectoines of the halophilic strain Salinivibrio costicola M318 isolated from fermented shrimp paste.</title>
        <authorList>
            <person name="Doan T.V."/>
            <person name="Tran L.T."/>
            <person name="Trieu T.A."/>
            <person name="Nguyen Q.V."/>
            <person name="Quach T.N."/>
            <person name="Phi T.Q."/>
            <person name="Kumar S."/>
        </authorList>
    </citation>
    <scope>NUCLEOTIDE SEQUENCE [LARGE SCALE GENOMIC DNA]</scope>
    <source>
        <strain evidence="5 6">M318</strain>
    </source>
</reference>
<proteinExistence type="predicted"/>
<keyword evidence="3" id="KW-0175">Coiled coil</keyword>
<comment type="catalytic activity">
    <reaction evidence="2">
        <text>2 GTP = 3',3'-c-di-GMP + 2 diphosphate</text>
        <dbReference type="Rhea" id="RHEA:24898"/>
        <dbReference type="ChEBI" id="CHEBI:33019"/>
        <dbReference type="ChEBI" id="CHEBI:37565"/>
        <dbReference type="ChEBI" id="CHEBI:58805"/>
        <dbReference type="EC" id="2.7.7.65"/>
    </reaction>
</comment>
<sequence>MNKSNPQLVTAGTASAVQEDTPYAYRDLALKSRREIHILKRLVTRFVATCTGRSPLLDKKLAEFRELLHVTQDVSPLIPRLAIIERMVGQHDMTQKKAESHLSAQFHASGETLKRVPGLPAQLKRDLRDILSQPADDQTTRTQQLVKLLQLYERAVTLQAVRPGARHSETTLEQDQIRRVADELQNLITELDLDGEAGQRLLDIRQQLLDALSPATIIALTLESLKLILEATHAERRASQAFLAQVNDNLIAISQQNTRAYDHAHSLRQDHQRIDTLLGGTIANIERDLSAPSADATALSRSLAHALADLKALADENEALKNREQSLVEQLAHNQNQLNAVAEQTMDQRRRLGDQERKLLLDPLTRVYNRAALHDRLEHEYRLWRKYQHDFCLAVIDIDHFKEVNVQFGHLVGDKALKIIARSIYQCLRDTDFIARFGGEEFVVLLPDADEKTRTDILANVSHTIRQLPLKFKNQRVSITASIGATLFSGSDTPTHVLERADQALYQAKNAGRNQIIWC</sequence>
<dbReference type="Gene3D" id="3.30.70.270">
    <property type="match status" value="1"/>
</dbReference>
<feature type="domain" description="GGDEF" evidence="4">
    <location>
        <begin position="389"/>
        <end position="519"/>
    </location>
</feature>
<dbReference type="Pfam" id="PF00990">
    <property type="entry name" value="GGDEF"/>
    <property type="match status" value="1"/>
</dbReference>
<feature type="coiled-coil region" evidence="3">
    <location>
        <begin position="303"/>
        <end position="337"/>
    </location>
</feature>
<dbReference type="SUPFAM" id="SSF55073">
    <property type="entry name" value="Nucleotide cyclase"/>
    <property type="match status" value="1"/>
</dbReference>
<keyword evidence="6" id="KW-1185">Reference proteome</keyword>
<evidence type="ECO:0000256" key="1">
    <source>
        <dbReference type="ARBA" id="ARBA00012528"/>
    </source>
</evidence>